<dbReference type="OMA" id="EEVWERD"/>
<feature type="domain" description="Ras-GEF" evidence="7">
    <location>
        <begin position="918"/>
        <end position="1161"/>
    </location>
</feature>
<dbReference type="InterPro" id="IPR008937">
    <property type="entry name" value="Ras-like_GEF"/>
</dbReference>
<feature type="compositionally biased region" description="Low complexity" evidence="5">
    <location>
        <begin position="320"/>
        <end position="336"/>
    </location>
</feature>
<gene>
    <name evidence="9" type="ORF">H109_00874</name>
</gene>
<dbReference type="SUPFAM" id="SSF50044">
    <property type="entry name" value="SH3-domain"/>
    <property type="match status" value="1"/>
</dbReference>
<dbReference type="Gene3D" id="1.10.840.10">
    <property type="entry name" value="Ras guanine-nucleotide exchange factors catalytic domain"/>
    <property type="match status" value="1"/>
</dbReference>
<dbReference type="InterPro" id="IPR001895">
    <property type="entry name" value="RASGEF_cat_dom"/>
</dbReference>
<dbReference type="GO" id="GO:0005886">
    <property type="term" value="C:plasma membrane"/>
    <property type="evidence" value="ECO:0007669"/>
    <property type="project" value="TreeGrafter"/>
</dbReference>
<dbReference type="SUPFAM" id="SSF48366">
    <property type="entry name" value="Ras GEF"/>
    <property type="match status" value="1"/>
</dbReference>
<dbReference type="Pfam" id="PF00617">
    <property type="entry name" value="RasGEF"/>
    <property type="match status" value="1"/>
</dbReference>
<dbReference type="GO" id="GO:0007265">
    <property type="term" value="P:Ras protein signal transduction"/>
    <property type="evidence" value="ECO:0007669"/>
    <property type="project" value="TreeGrafter"/>
</dbReference>
<feature type="domain" description="SH3" evidence="6">
    <location>
        <begin position="90"/>
        <end position="156"/>
    </location>
</feature>
<feature type="domain" description="N-terminal Ras-GEF" evidence="8">
    <location>
        <begin position="738"/>
        <end position="858"/>
    </location>
</feature>
<dbReference type="SMART" id="SM00147">
    <property type="entry name" value="RasGEF"/>
    <property type="match status" value="1"/>
</dbReference>
<dbReference type="PROSITE" id="PS50009">
    <property type="entry name" value="RASGEF_CAT"/>
    <property type="match status" value="1"/>
</dbReference>
<evidence type="ECO:0000256" key="1">
    <source>
        <dbReference type="ARBA" id="ARBA00022443"/>
    </source>
</evidence>
<evidence type="ECO:0000256" key="5">
    <source>
        <dbReference type="SAM" id="MobiDB-lite"/>
    </source>
</evidence>
<protein>
    <recommendedName>
        <fullName evidence="11">Ras guanine-nucleotide exchange protein</fullName>
    </recommendedName>
</protein>
<feature type="compositionally biased region" description="Low complexity" evidence="5">
    <location>
        <begin position="675"/>
        <end position="704"/>
    </location>
</feature>
<evidence type="ECO:0000259" key="8">
    <source>
        <dbReference type="PROSITE" id="PS50212"/>
    </source>
</evidence>
<keyword evidence="2 3" id="KW-0344">Guanine-nucleotide releasing factor</keyword>
<dbReference type="InterPro" id="IPR001452">
    <property type="entry name" value="SH3_domain"/>
</dbReference>
<dbReference type="PROSITE" id="PS50002">
    <property type="entry name" value="SH3"/>
    <property type="match status" value="1"/>
</dbReference>
<dbReference type="OrthoDB" id="546434at2759"/>
<dbReference type="SMART" id="SM00326">
    <property type="entry name" value="SH3"/>
    <property type="match status" value="1"/>
</dbReference>
<evidence type="ECO:0000259" key="7">
    <source>
        <dbReference type="PROSITE" id="PS50009"/>
    </source>
</evidence>
<dbReference type="InterPro" id="IPR023578">
    <property type="entry name" value="Ras_GEF_dom_sf"/>
</dbReference>
<evidence type="ECO:0008006" key="11">
    <source>
        <dbReference type="Google" id="ProtNLM"/>
    </source>
</evidence>
<dbReference type="STRING" id="1215338.A0A059JHK5"/>
<evidence type="ECO:0000256" key="4">
    <source>
        <dbReference type="PROSITE-ProRule" id="PRU00192"/>
    </source>
</evidence>
<dbReference type="PANTHER" id="PTHR23113:SF354">
    <property type="entry name" value="BUD SITE SELECTION PROTEIN 5"/>
    <property type="match status" value="1"/>
</dbReference>
<name>A0A059JHK5_TRIIM</name>
<accession>A0A059JHK5</accession>
<dbReference type="Proteomes" id="UP000024533">
    <property type="component" value="Unassembled WGS sequence"/>
</dbReference>
<keyword evidence="10" id="KW-1185">Reference proteome</keyword>
<dbReference type="Gene3D" id="2.30.30.40">
    <property type="entry name" value="SH3 Domains"/>
    <property type="match status" value="1"/>
</dbReference>
<dbReference type="PANTHER" id="PTHR23113">
    <property type="entry name" value="GUANINE NUCLEOTIDE EXCHANGE FACTOR"/>
    <property type="match status" value="1"/>
</dbReference>
<evidence type="ECO:0000259" key="6">
    <source>
        <dbReference type="PROSITE" id="PS50002"/>
    </source>
</evidence>
<feature type="region of interest" description="Disordered" evidence="5">
    <location>
        <begin position="675"/>
        <end position="724"/>
    </location>
</feature>
<dbReference type="GO" id="GO:0005085">
    <property type="term" value="F:guanyl-nucleotide exchange factor activity"/>
    <property type="evidence" value="ECO:0007669"/>
    <property type="project" value="UniProtKB-KW"/>
</dbReference>
<proteinExistence type="predicted"/>
<dbReference type="CDD" id="cd06224">
    <property type="entry name" value="REM"/>
    <property type="match status" value="1"/>
</dbReference>
<keyword evidence="1 4" id="KW-0728">SH3 domain</keyword>
<comment type="caution">
    <text evidence="9">The sequence shown here is derived from an EMBL/GenBank/DDBJ whole genome shotgun (WGS) entry which is preliminary data.</text>
</comment>
<dbReference type="SMART" id="SM00229">
    <property type="entry name" value="RasGEFN"/>
    <property type="match status" value="1"/>
</dbReference>
<evidence type="ECO:0000256" key="3">
    <source>
        <dbReference type="PROSITE-ProRule" id="PRU00168"/>
    </source>
</evidence>
<dbReference type="AlphaFoldDB" id="A0A059JHK5"/>
<reference evidence="9 10" key="1">
    <citation type="submission" date="2014-02" db="EMBL/GenBank/DDBJ databases">
        <title>The Genome Sequence of Trichophyton interdigitale MR816.</title>
        <authorList>
            <consortium name="The Broad Institute Genomics Platform"/>
            <person name="Cuomo C.A."/>
            <person name="White T.C."/>
            <person name="Graser Y."/>
            <person name="Martinez-Rossi N."/>
            <person name="Heitman J."/>
            <person name="Young S.K."/>
            <person name="Zeng Q."/>
            <person name="Gargeya S."/>
            <person name="Abouelleil A."/>
            <person name="Alvarado L."/>
            <person name="Chapman S.B."/>
            <person name="Gainer-Dewar J."/>
            <person name="Goldberg J."/>
            <person name="Griggs A."/>
            <person name="Gujja S."/>
            <person name="Hansen M."/>
            <person name="Howarth C."/>
            <person name="Imamovic A."/>
            <person name="Larimer J."/>
            <person name="Martinez D."/>
            <person name="Murphy C."/>
            <person name="Pearson M.D."/>
            <person name="Persinoti G."/>
            <person name="Poon T."/>
            <person name="Priest M."/>
            <person name="Roberts A.D."/>
            <person name="Saif S."/>
            <person name="Shea T.D."/>
            <person name="Sykes S.N."/>
            <person name="Wortman J."/>
            <person name="Nusbaum C."/>
            <person name="Birren B."/>
        </authorList>
    </citation>
    <scope>NUCLEOTIDE SEQUENCE [LARGE SCALE GENOMIC DNA]</scope>
    <source>
        <strain evidence="9 10">MR816</strain>
    </source>
</reference>
<dbReference type="Gene3D" id="1.20.870.10">
    <property type="entry name" value="Son of sevenless (SoS) protein Chain: S domain 1"/>
    <property type="match status" value="1"/>
</dbReference>
<dbReference type="InterPro" id="IPR000651">
    <property type="entry name" value="Ras-like_Gua-exchang_fac_N"/>
</dbReference>
<dbReference type="HOGENOM" id="CLU_002116_1_0_1"/>
<evidence type="ECO:0000313" key="10">
    <source>
        <dbReference type="Proteomes" id="UP000024533"/>
    </source>
</evidence>
<feature type="region of interest" description="Disordered" evidence="5">
    <location>
        <begin position="320"/>
        <end position="342"/>
    </location>
</feature>
<dbReference type="EMBL" id="AOKY01000070">
    <property type="protein sequence ID" value="KDB27345.1"/>
    <property type="molecule type" value="Genomic_DNA"/>
</dbReference>
<sequence length="1204" mass="133522">MESNAEYVAPLNLSTAAAIITTTAATTTTTASTDTTSPISTAPDDAGSLAVATNNRLITALNAQLRMTPPLTPHSSREEMVDRSGQGRSLFHNYLRAFYPFHPDGPISSSTVTLPLDQGDVILVHSVHTNGWADGTLLETGARGWLPTNYCEAYDPQQMHPLLKALMDFWDVIRGGSGSTLHQFSNQDYMRGMIAGVRFLLEKSECLTRDCRLVKRVDGLRRNRKALLSDLSSLVKLAKQLQDIANGRHFETCLDNIFDLMLLKAFRIVTRGVRFLDVWSEEVGLVRALDHLDNTNSSNTMDTMFKGPLTPPVDGSFSFSSQRATSSIGTPTSSSSWRGSLGDRSLLNSTTIIGQKSGRETPQRPASIRIKRPSLSHRISYSGHTTKNPNLASGRLTASHDGFLGVLGSFIGLHLQSPSSTELIVTTQEAVQSCKTLLSVVEEVWERDLHRSFLLERSKNTMYDRIAELVNATQNTFRTPINPDDETIFVPGDGKRLVDAATDCVRGAGDCVSRARTVLEQIGDFELENIGLGITMPSTEDITTPTNHKVLPEKTDEVASATVTKPGDELSMRPLPLQIPDGSVSSISLTPSSFTDASTLRTPTSPFDESFSSAFTSFTDFNDPFNSNSEHDLSKSFHAYSPTKCTNDVPWQQDPAIYIPLPRDNDMDLTLEPTETESTLVPETPTRPTSPASVSHKSPKSPKSPMKEDSQTEVGSTSSDGDEDSLLEKTYAHELMFKDGQVTGGSLRALVEKLTCHESTPDALFVSTFYLTFRHFTTPVEFSEVLIDRYDYIGETPRAGGPVRLRVYNVFKGWLEAHWRHDVDDIALPTILNFARTKLLITLPTAGKRLIDLVEKVSSLQGPVVPRLISTVGKTNTSIAQYVSPDQPLPQPNMTKSQLNLLKQWKNGGANVSILDFDPLEIARQITIKESQIFCSILPEELLSTEWMKKTGSLAVNVRAMSTLSTDIANLVADSILQLEEPKKRAVIVKRWVKIAAKCLELNNYDTLMAIICSLNSSTISRLKRTWEIVPAKTKNLLESLREIVDVSRNYAVLRQRLQNHVPPCLPFVGTYLTDLTFVDHGNQDTRTLAGDESSIEVINFDKHMKTAKIISELQRFQIPYRLREVPELQTWIQDQLVRVRSAGDKSFQQYYRRSLVLEPRERAVTPRGSPTEPSPSLFAKENTKEKFDFLAWTHGSKLKVPAA</sequence>
<dbReference type="Pfam" id="PF00618">
    <property type="entry name" value="RasGEF_N"/>
    <property type="match status" value="1"/>
</dbReference>
<evidence type="ECO:0000256" key="2">
    <source>
        <dbReference type="ARBA" id="ARBA00022658"/>
    </source>
</evidence>
<organism evidence="9 10">
    <name type="scientific">Trichophyton interdigitale (strain MR816)</name>
    <dbReference type="NCBI Taxonomy" id="1215338"/>
    <lineage>
        <taxon>Eukaryota</taxon>
        <taxon>Fungi</taxon>
        <taxon>Dikarya</taxon>
        <taxon>Ascomycota</taxon>
        <taxon>Pezizomycotina</taxon>
        <taxon>Eurotiomycetes</taxon>
        <taxon>Eurotiomycetidae</taxon>
        <taxon>Onygenales</taxon>
        <taxon>Arthrodermataceae</taxon>
        <taxon>Trichophyton</taxon>
    </lineage>
</organism>
<dbReference type="PROSITE" id="PS50212">
    <property type="entry name" value="RASGEF_NTER"/>
    <property type="match status" value="1"/>
</dbReference>
<dbReference type="CDD" id="cd00155">
    <property type="entry name" value="RasGEF"/>
    <property type="match status" value="1"/>
</dbReference>
<evidence type="ECO:0000313" key="9">
    <source>
        <dbReference type="EMBL" id="KDB27345.1"/>
    </source>
</evidence>
<dbReference type="InterPro" id="IPR036028">
    <property type="entry name" value="SH3-like_dom_sf"/>
</dbReference>
<dbReference type="InterPro" id="IPR036964">
    <property type="entry name" value="RASGEF_cat_dom_sf"/>
</dbReference>